<comment type="caution">
    <text evidence="7">The sequence shown here is derived from an EMBL/GenBank/DDBJ whole genome shotgun (WGS) entry which is preliminary data.</text>
</comment>
<feature type="modified residue" description="4-aspartylphosphate" evidence="4">
    <location>
        <position position="82"/>
    </location>
</feature>
<protein>
    <recommendedName>
        <fullName evidence="2">diguanylate cyclase</fullName>
        <ecNumber evidence="2">2.7.7.65</ecNumber>
    </recommendedName>
</protein>
<evidence type="ECO:0000256" key="2">
    <source>
        <dbReference type="ARBA" id="ARBA00012528"/>
    </source>
</evidence>
<evidence type="ECO:0000259" key="5">
    <source>
        <dbReference type="PROSITE" id="PS50110"/>
    </source>
</evidence>
<accession>A0A4Z0M1X2</accession>
<dbReference type="PANTHER" id="PTHR45138">
    <property type="entry name" value="REGULATORY COMPONENTS OF SENSORY TRANSDUCTION SYSTEM"/>
    <property type="match status" value="1"/>
</dbReference>
<dbReference type="InterPro" id="IPR029787">
    <property type="entry name" value="Nucleotide_cyclase"/>
</dbReference>
<dbReference type="InterPro" id="IPR011006">
    <property type="entry name" value="CheY-like_superfamily"/>
</dbReference>
<dbReference type="SMART" id="SM00448">
    <property type="entry name" value="REC"/>
    <property type="match status" value="1"/>
</dbReference>
<evidence type="ECO:0000256" key="3">
    <source>
        <dbReference type="ARBA" id="ARBA00034247"/>
    </source>
</evidence>
<dbReference type="GO" id="GO:0005886">
    <property type="term" value="C:plasma membrane"/>
    <property type="evidence" value="ECO:0007669"/>
    <property type="project" value="TreeGrafter"/>
</dbReference>
<evidence type="ECO:0000313" key="8">
    <source>
        <dbReference type="Proteomes" id="UP000298050"/>
    </source>
</evidence>
<dbReference type="SUPFAM" id="SSF55073">
    <property type="entry name" value="Nucleotide cyclase"/>
    <property type="match status" value="1"/>
</dbReference>
<dbReference type="InterPro" id="IPR001789">
    <property type="entry name" value="Sig_transdc_resp-reg_receiver"/>
</dbReference>
<dbReference type="SUPFAM" id="SSF52172">
    <property type="entry name" value="CheY-like"/>
    <property type="match status" value="1"/>
</dbReference>
<dbReference type="PANTHER" id="PTHR45138:SF9">
    <property type="entry name" value="DIGUANYLATE CYCLASE DGCM-RELATED"/>
    <property type="match status" value="1"/>
</dbReference>
<comment type="cofactor">
    <cofactor evidence="1">
        <name>Mg(2+)</name>
        <dbReference type="ChEBI" id="CHEBI:18420"/>
    </cofactor>
</comment>
<dbReference type="Gene3D" id="3.30.70.270">
    <property type="match status" value="1"/>
</dbReference>
<dbReference type="InterPro" id="IPR043128">
    <property type="entry name" value="Rev_trsase/Diguanyl_cyclase"/>
</dbReference>
<dbReference type="Proteomes" id="UP000298050">
    <property type="component" value="Unassembled WGS sequence"/>
</dbReference>
<keyword evidence="4" id="KW-0597">Phosphoprotein</keyword>
<feature type="domain" description="Response regulatory" evidence="5">
    <location>
        <begin position="34"/>
        <end position="151"/>
    </location>
</feature>
<dbReference type="GO" id="GO:1902201">
    <property type="term" value="P:negative regulation of bacterial-type flagellum-dependent cell motility"/>
    <property type="evidence" value="ECO:0007669"/>
    <property type="project" value="TreeGrafter"/>
</dbReference>
<organism evidence="7 8">
    <name type="scientific">Mangrovimicrobium sediminis</name>
    <dbReference type="NCBI Taxonomy" id="2562682"/>
    <lineage>
        <taxon>Bacteria</taxon>
        <taxon>Pseudomonadati</taxon>
        <taxon>Pseudomonadota</taxon>
        <taxon>Gammaproteobacteria</taxon>
        <taxon>Cellvibrionales</taxon>
        <taxon>Halieaceae</taxon>
        <taxon>Mangrovimicrobium</taxon>
    </lineage>
</organism>
<dbReference type="PROSITE" id="PS50110">
    <property type="entry name" value="RESPONSE_REGULATORY"/>
    <property type="match status" value="1"/>
</dbReference>
<dbReference type="PROSITE" id="PS50887">
    <property type="entry name" value="GGDEF"/>
    <property type="match status" value="1"/>
</dbReference>
<dbReference type="Gene3D" id="3.40.50.2300">
    <property type="match status" value="1"/>
</dbReference>
<dbReference type="InterPro" id="IPR000160">
    <property type="entry name" value="GGDEF_dom"/>
</dbReference>
<dbReference type="FunFam" id="3.30.70.270:FF:000001">
    <property type="entry name" value="Diguanylate cyclase domain protein"/>
    <property type="match status" value="1"/>
</dbReference>
<sequence length="343" mass="38284">MSPGIFITQIIARPGTTQQMERLTVDHSHLRDSRILLVEDAVPTQLLVQLLLEDHFHVATADSAEQAQIQSLEETPDLILLDINLAEDGMSGLELCKDLKSRAATRHIPIIFLTSAECDDTEEACWNAGGQDFIRKPINETTLLNRIRNQLILKRQAENLTRMAYVDPLTCSFNRRYFEEQLNAQVAHNARHHRSMSLLMLDIDNFKRVNDTYGHTTGDECLELVASALREEVGRPMDQVCRYGGEEFAILLPETDLTGATWIAGKINKRFRDRLAEIPSGGVDEEGLPGLTVSIGVACRLPSEGVKSLICRADQALYQAKQSGRDCFCVAEVYPDHPALMGV</sequence>
<gene>
    <name evidence="7" type="ORF">E4634_10970</name>
</gene>
<dbReference type="EMBL" id="SRLE01000007">
    <property type="protein sequence ID" value="TGD73541.1"/>
    <property type="molecule type" value="Genomic_DNA"/>
</dbReference>
<dbReference type="Pfam" id="PF00990">
    <property type="entry name" value="GGDEF"/>
    <property type="match status" value="1"/>
</dbReference>
<dbReference type="GO" id="GO:0052621">
    <property type="term" value="F:diguanylate cyclase activity"/>
    <property type="evidence" value="ECO:0007669"/>
    <property type="project" value="UniProtKB-EC"/>
</dbReference>
<dbReference type="CDD" id="cd01949">
    <property type="entry name" value="GGDEF"/>
    <property type="match status" value="1"/>
</dbReference>
<dbReference type="GO" id="GO:0000160">
    <property type="term" value="P:phosphorelay signal transduction system"/>
    <property type="evidence" value="ECO:0007669"/>
    <property type="project" value="InterPro"/>
</dbReference>
<dbReference type="EC" id="2.7.7.65" evidence="2"/>
<dbReference type="InterPro" id="IPR050469">
    <property type="entry name" value="Diguanylate_Cyclase"/>
</dbReference>
<keyword evidence="8" id="KW-1185">Reference proteome</keyword>
<name>A0A4Z0M1X2_9GAMM</name>
<feature type="domain" description="GGDEF" evidence="6">
    <location>
        <begin position="194"/>
        <end position="333"/>
    </location>
</feature>
<dbReference type="GO" id="GO:0043709">
    <property type="term" value="P:cell adhesion involved in single-species biofilm formation"/>
    <property type="evidence" value="ECO:0007669"/>
    <property type="project" value="TreeGrafter"/>
</dbReference>
<reference evidence="7 8" key="1">
    <citation type="submission" date="2019-04" db="EMBL/GenBank/DDBJ databases">
        <title>Taxonomy of novel Haliea sp. from mangrove soil of West Coast of India.</title>
        <authorList>
            <person name="Verma A."/>
            <person name="Kumar P."/>
            <person name="Krishnamurthi S."/>
        </authorList>
    </citation>
    <scope>NUCLEOTIDE SEQUENCE [LARGE SCALE GENOMIC DNA]</scope>
    <source>
        <strain evidence="7 8">SAOS-164</strain>
    </source>
</reference>
<evidence type="ECO:0000313" key="7">
    <source>
        <dbReference type="EMBL" id="TGD73541.1"/>
    </source>
</evidence>
<evidence type="ECO:0000259" key="6">
    <source>
        <dbReference type="PROSITE" id="PS50887"/>
    </source>
</evidence>
<dbReference type="SMART" id="SM00267">
    <property type="entry name" value="GGDEF"/>
    <property type="match status" value="1"/>
</dbReference>
<proteinExistence type="predicted"/>
<dbReference type="AlphaFoldDB" id="A0A4Z0M1X2"/>
<dbReference type="NCBIfam" id="TIGR00254">
    <property type="entry name" value="GGDEF"/>
    <property type="match status" value="1"/>
</dbReference>
<evidence type="ECO:0000256" key="1">
    <source>
        <dbReference type="ARBA" id="ARBA00001946"/>
    </source>
</evidence>
<evidence type="ECO:0000256" key="4">
    <source>
        <dbReference type="PROSITE-ProRule" id="PRU00169"/>
    </source>
</evidence>
<comment type="catalytic activity">
    <reaction evidence="3">
        <text>2 GTP = 3',3'-c-di-GMP + 2 diphosphate</text>
        <dbReference type="Rhea" id="RHEA:24898"/>
        <dbReference type="ChEBI" id="CHEBI:33019"/>
        <dbReference type="ChEBI" id="CHEBI:37565"/>
        <dbReference type="ChEBI" id="CHEBI:58805"/>
        <dbReference type="EC" id="2.7.7.65"/>
    </reaction>
</comment>
<dbReference type="Pfam" id="PF00072">
    <property type="entry name" value="Response_reg"/>
    <property type="match status" value="1"/>
</dbReference>
<dbReference type="OrthoDB" id="9812260at2"/>